<gene>
    <name evidence="1" type="ORF">HPB47_021606</name>
</gene>
<proteinExistence type="predicted"/>
<evidence type="ECO:0000313" key="2">
    <source>
        <dbReference type="Proteomes" id="UP000805193"/>
    </source>
</evidence>
<dbReference type="EMBL" id="JABSTQ010009209">
    <property type="protein sequence ID" value="KAG0431621.1"/>
    <property type="molecule type" value="Genomic_DNA"/>
</dbReference>
<organism evidence="1 2">
    <name type="scientific">Ixodes persulcatus</name>
    <name type="common">Taiga tick</name>
    <dbReference type="NCBI Taxonomy" id="34615"/>
    <lineage>
        <taxon>Eukaryota</taxon>
        <taxon>Metazoa</taxon>
        <taxon>Ecdysozoa</taxon>
        <taxon>Arthropoda</taxon>
        <taxon>Chelicerata</taxon>
        <taxon>Arachnida</taxon>
        <taxon>Acari</taxon>
        <taxon>Parasitiformes</taxon>
        <taxon>Ixodida</taxon>
        <taxon>Ixodoidea</taxon>
        <taxon>Ixodidae</taxon>
        <taxon>Ixodinae</taxon>
        <taxon>Ixodes</taxon>
    </lineage>
</organism>
<name>A0AC60QC47_IXOPE</name>
<sequence length="111" mass="11678">MDHNGEEGPRTAVIARDLADLTSTARLTLGAQGGGLVLWDARVLVAQEKAAPVHAGGVVGRGSARSGAGHELGMLGYYWKSPSALFTRTGFPELDIGPIGVVPEKDEWKKL</sequence>
<protein>
    <submittedName>
        <fullName evidence="1">Uncharacterized protein</fullName>
    </submittedName>
</protein>
<keyword evidence="2" id="KW-1185">Reference proteome</keyword>
<accession>A0AC60QC47</accession>
<dbReference type="Proteomes" id="UP000805193">
    <property type="component" value="Unassembled WGS sequence"/>
</dbReference>
<reference evidence="1 2" key="1">
    <citation type="journal article" date="2020" name="Cell">
        <title>Large-Scale Comparative Analyses of Tick Genomes Elucidate Their Genetic Diversity and Vector Capacities.</title>
        <authorList>
            <consortium name="Tick Genome and Microbiome Consortium (TIGMIC)"/>
            <person name="Jia N."/>
            <person name="Wang J."/>
            <person name="Shi W."/>
            <person name="Du L."/>
            <person name="Sun Y."/>
            <person name="Zhan W."/>
            <person name="Jiang J.F."/>
            <person name="Wang Q."/>
            <person name="Zhang B."/>
            <person name="Ji P."/>
            <person name="Bell-Sakyi L."/>
            <person name="Cui X.M."/>
            <person name="Yuan T.T."/>
            <person name="Jiang B.G."/>
            <person name="Yang W.F."/>
            <person name="Lam T.T."/>
            <person name="Chang Q.C."/>
            <person name="Ding S.J."/>
            <person name="Wang X.J."/>
            <person name="Zhu J.G."/>
            <person name="Ruan X.D."/>
            <person name="Zhao L."/>
            <person name="Wei J.T."/>
            <person name="Ye R.Z."/>
            <person name="Que T.C."/>
            <person name="Du C.H."/>
            <person name="Zhou Y.H."/>
            <person name="Cheng J.X."/>
            <person name="Dai P.F."/>
            <person name="Guo W.B."/>
            <person name="Han X.H."/>
            <person name="Huang E.J."/>
            <person name="Li L.F."/>
            <person name="Wei W."/>
            <person name="Gao Y.C."/>
            <person name="Liu J.Z."/>
            <person name="Shao H.Z."/>
            <person name="Wang X."/>
            <person name="Wang C.C."/>
            <person name="Yang T.C."/>
            <person name="Huo Q.B."/>
            <person name="Li W."/>
            <person name="Chen H.Y."/>
            <person name="Chen S.E."/>
            <person name="Zhou L.G."/>
            <person name="Ni X.B."/>
            <person name="Tian J.H."/>
            <person name="Sheng Y."/>
            <person name="Liu T."/>
            <person name="Pan Y.S."/>
            <person name="Xia L.Y."/>
            <person name="Li J."/>
            <person name="Zhao F."/>
            <person name="Cao W.C."/>
        </authorList>
    </citation>
    <scope>NUCLEOTIDE SEQUENCE [LARGE SCALE GENOMIC DNA]</scope>
    <source>
        <strain evidence="1">Iper-2018</strain>
    </source>
</reference>
<evidence type="ECO:0000313" key="1">
    <source>
        <dbReference type="EMBL" id="KAG0431621.1"/>
    </source>
</evidence>
<comment type="caution">
    <text evidence="1">The sequence shown here is derived from an EMBL/GenBank/DDBJ whole genome shotgun (WGS) entry which is preliminary data.</text>
</comment>